<dbReference type="AlphaFoldDB" id="A0A9W6BYE9"/>
<name>A0A9W6BYE9_9CHLO</name>
<reference evidence="1 2" key="1">
    <citation type="journal article" date="2023" name="Commun. Biol.">
        <title>Reorganization of the ancestral sex-determining regions during the evolution of trioecy in Pleodorina starrii.</title>
        <authorList>
            <person name="Takahashi K."/>
            <person name="Suzuki S."/>
            <person name="Kawai-Toyooka H."/>
            <person name="Yamamoto K."/>
            <person name="Hamaji T."/>
            <person name="Ootsuki R."/>
            <person name="Yamaguchi H."/>
            <person name="Kawachi M."/>
            <person name="Higashiyama T."/>
            <person name="Nozaki H."/>
        </authorList>
    </citation>
    <scope>NUCLEOTIDE SEQUENCE [LARGE SCALE GENOMIC DNA]</scope>
    <source>
        <strain evidence="1 2">NIES-4479</strain>
    </source>
</reference>
<accession>A0A9W6BYE9</accession>
<protein>
    <submittedName>
        <fullName evidence="1">Uncharacterized protein</fullName>
    </submittedName>
</protein>
<proteinExistence type="predicted"/>
<gene>
    <name evidence="1" type="primary">PLEST010804</name>
    <name evidence="1" type="ORF">PLESTB_001618900</name>
</gene>
<dbReference type="EMBL" id="BRXU01000035">
    <property type="protein sequence ID" value="GLC60484.1"/>
    <property type="molecule type" value="Genomic_DNA"/>
</dbReference>
<dbReference type="OrthoDB" id="547259at2759"/>
<comment type="caution">
    <text evidence="1">The sequence shown here is derived from an EMBL/GenBank/DDBJ whole genome shotgun (WGS) entry which is preliminary data.</text>
</comment>
<evidence type="ECO:0000313" key="2">
    <source>
        <dbReference type="Proteomes" id="UP001165080"/>
    </source>
</evidence>
<keyword evidence="2" id="KW-1185">Reference proteome</keyword>
<evidence type="ECO:0000313" key="1">
    <source>
        <dbReference type="EMBL" id="GLC60484.1"/>
    </source>
</evidence>
<dbReference type="Proteomes" id="UP001165080">
    <property type="component" value="Unassembled WGS sequence"/>
</dbReference>
<organism evidence="1 2">
    <name type="scientific">Pleodorina starrii</name>
    <dbReference type="NCBI Taxonomy" id="330485"/>
    <lineage>
        <taxon>Eukaryota</taxon>
        <taxon>Viridiplantae</taxon>
        <taxon>Chlorophyta</taxon>
        <taxon>core chlorophytes</taxon>
        <taxon>Chlorophyceae</taxon>
        <taxon>CS clade</taxon>
        <taxon>Chlamydomonadales</taxon>
        <taxon>Volvocaceae</taxon>
        <taxon>Pleodorina</taxon>
    </lineage>
</organism>
<sequence length="300" mass="31827">MLSEFSSSGFNESLRQTMQSAQQQAAKCCAVPIVAKTYFRVGEDNSTYDDKDIELGNNNILSMATGGIIAFLHTDVAMGPANWLYVTNRTTMLLDTSSLAAASYSVWTTESSSVSSRGSNVDLTDVAVMASRSRWNFTDSLWTFQFASGPARSMLWFDRSDISLVDTRATWTNAGALLSNSTLRLVDSTLQLVGNSDLELWASRLELVNSSIVLANGGTLRFSCGSFTESEGVIASDSLLPLAKVTTNITNTTGGQQQLGAADLKIENQMSGIIDLLGASSVSAGPSTAAAPPPSGSRSP</sequence>